<dbReference type="Proteomes" id="UP000625316">
    <property type="component" value="Unassembled WGS sequence"/>
</dbReference>
<dbReference type="EMBL" id="JADEXQ010000001">
    <property type="protein sequence ID" value="MBE9028239.1"/>
    <property type="molecule type" value="Genomic_DNA"/>
</dbReference>
<keyword evidence="1" id="KW-0732">Signal</keyword>
<gene>
    <name evidence="2" type="ORF">IQ266_00530</name>
</gene>
<evidence type="ECO:0000256" key="1">
    <source>
        <dbReference type="SAM" id="SignalP"/>
    </source>
</evidence>
<keyword evidence="3" id="KW-1185">Reference proteome</keyword>
<dbReference type="AlphaFoldDB" id="A0A928VLV9"/>
<evidence type="ECO:0000313" key="3">
    <source>
        <dbReference type="Proteomes" id="UP000625316"/>
    </source>
</evidence>
<name>A0A928VLV9_9CYAN</name>
<feature type="chain" id="PRO_5037066607" description="Secreted protein" evidence="1">
    <location>
        <begin position="28"/>
        <end position="146"/>
    </location>
</feature>
<protein>
    <recommendedName>
        <fullName evidence="4">Secreted protein</fullName>
    </recommendedName>
</protein>
<proteinExistence type="predicted"/>
<accession>A0A928VLV9</accession>
<feature type="signal peptide" evidence="1">
    <location>
        <begin position="1"/>
        <end position="27"/>
    </location>
</feature>
<evidence type="ECO:0000313" key="2">
    <source>
        <dbReference type="EMBL" id="MBE9028239.1"/>
    </source>
</evidence>
<organism evidence="2 3">
    <name type="scientific">Romeriopsis navalis LEGE 11480</name>
    <dbReference type="NCBI Taxonomy" id="2777977"/>
    <lineage>
        <taxon>Bacteria</taxon>
        <taxon>Bacillati</taxon>
        <taxon>Cyanobacteriota</taxon>
        <taxon>Cyanophyceae</taxon>
        <taxon>Leptolyngbyales</taxon>
        <taxon>Leptolyngbyaceae</taxon>
        <taxon>Romeriopsis</taxon>
        <taxon>Romeriopsis navalis</taxon>
    </lineage>
</organism>
<dbReference type="RefSeq" id="WP_264323056.1">
    <property type="nucleotide sequence ID" value="NZ_JADEXQ010000001.1"/>
</dbReference>
<comment type="caution">
    <text evidence="2">The sequence shown here is derived from an EMBL/GenBank/DDBJ whole genome shotgun (WGS) entry which is preliminary data.</text>
</comment>
<sequence length="146" mass="15907">MKTTLISAVSGLVVVLNVTAWGPVAVAQPGNATNNFTVTVKSIEFGRPLRSTKSAQSLMTQPMSLDRLFRRKAVPMDQANLIGDAIPTASNLVPKPINPVEVLQDPGGALERFFNQTPIEPKQLEPLEFFEIPGRDTGVKMDVFNF</sequence>
<evidence type="ECO:0008006" key="4">
    <source>
        <dbReference type="Google" id="ProtNLM"/>
    </source>
</evidence>
<reference evidence="2" key="1">
    <citation type="submission" date="2020-10" db="EMBL/GenBank/DDBJ databases">
        <authorList>
            <person name="Castelo-Branco R."/>
            <person name="Eusebio N."/>
            <person name="Adriana R."/>
            <person name="Vieira A."/>
            <person name="Brugerolle De Fraissinette N."/>
            <person name="Rezende De Castro R."/>
            <person name="Schneider M.P."/>
            <person name="Vasconcelos V."/>
            <person name="Leao P.N."/>
        </authorList>
    </citation>
    <scope>NUCLEOTIDE SEQUENCE</scope>
    <source>
        <strain evidence="2">LEGE 11480</strain>
    </source>
</reference>